<dbReference type="AlphaFoldDB" id="A0AAX2TQC5"/>
<dbReference type="EMBL" id="SUQX01000007">
    <property type="protein sequence ID" value="TJX05877.1"/>
    <property type="molecule type" value="Genomic_DNA"/>
</dbReference>
<evidence type="ECO:0000313" key="3">
    <source>
        <dbReference type="EMBL" id="TJX05877.1"/>
    </source>
</evidence>
<comment type="caution">
    <text evidence="3">The sequence shown here is derived from an EMBL/GenBank/DDBJ whole genome shotgun (WGS) entry which is preliminary data.</text>
</comment>
<proteinExistence type="predicted"/>
<feature type="region of interest" description="Disordered" evidence="1">
    <location>
        <begin position="1"/>
        <end position="22"/>
    </location>
</feature>
<keyword evidence="2" id="KW-0812">Transmembrane</keyword>
<evidence type="ECO:0000256" key="1">
    <source>
        <dbReference type="SAM" id="MobiDB-lite"/>
    </source>
</evidence>
<evidence type="ECO:0008006" key="5">
    <source>
        <dbReference type="Google" id="ProtNLM"/>
    </source>
</evidence>
<accession>A0AAX2TQC5</accession>
<evidence type="ECO:0000313" key="4">
    <source>
        <dbReference type="Proteomes" id="UP000307092"/>
    </source>
</evidence>
<sequence length="59" mass="6397">MRVLSAPSYRCGGMPSESRAGHTETASYGICAAGFAFRICFCIMWVFLSFMVFVGGFDG</sequence>
<protein>
    <recommendedName>
        <fullName evidence="5">Transmembrane protein</fullName>
    </recommendedName>
</protein>
<gene>
    <name evidence="3" type="ORF">E8M63_05545</name>
</gene>
<evidence type="ECO:0000256" key="2">
    <source>
        <dbReference type="SAM" id="Phobius"/>
    </source>
</evidence>
<feature type="transmembrane region" description="Helical" evidence="2">
    <location>
        <begin position="35"/>
        <end position="57"/>
    </location>
</feature>
<keyword evidence="2" id="KW-1133">Transmembrane helix</keyword>
<reference evidence="3 4" key="1">
    <citation type="submission" date="2019-04" db="EMBL/GenBank/DDBJ databases">
        <title>The CDC panel for molecular diagnostics of ciprofloxacin resistance and its use for research and clinical development.</title>
        <authorList>
            <person name="Liu H."/>
            <person name="Tang K."/>
            <person name="Pham C."/>
            <person name="Schmerer M."/>
        </authorList>
    </citation>
    <scope>NUCLEOTIDE SEQUENCE [LARGE SCALE GENOMIC DNA]</scope>
    <source>
        <strain evidence="3 4">LRRBGS_0742</strain>
    </source>
</reference>
<name>A0AAX2TQC5_NEIGO</name>
<keyword evidence="2" id="KW-0472">Membrane</keyword>
<dbReference type="Proteomes" id="UP000307092">
    <property type="component" value="Unassembled WGS sequence"/>
</dbReference>
<organism evidence="3 4">
    <name type="scientific">Neisseria gonorrhoeae</name>
    <dbReference type="NCBI Taxonomy" id="485"/>
    <lineage>
        <taxon>Bacteria</taxon>
        <taxon>Pseudomonadati</taxon>
        <taxon>Pseudomonadota</taxon>
        <taxon>Betaproteobacteria</taxon>
        <taxon>Neisseriales</taxon>
        <taxon>Neisseriaceae</taxon>
        <taxon>Neisseria</taxon>
    </lineage>
</organism>